<name>A0A061R126_9CHLO</name>
<evidence type="ECO:0000313" key="4">
    <source>
        <dbReference type="EMBL" id="JAC65648.1"/>
    </source>
</evidence>
<dbReference type="SMART" id="SM00368">
    <property type="entry name" value="LRR_RI"/>
    <property type="match status" value="2"/>
</dbReference>
<dbReference type="PANTHER" id="PTHR13318:SF162">
    <property type="entry name" value="LEUCINE-RICH REPEAT FAMILY PROTEIN"/>
    <property type="match status" value="1"/>
</dbReference>
<dbReference type="Gene3D" id="3.80.10.10">
    <property type="entry name" value="Ribonuclease Inhibitor"/>
    <property type="match status" value="5"/>
</dbReference>
<dbReference type="GO" id="GO:0005930">
    <property type="term" value="C:axoneme"/>
    <property type="evidence" value="ECO:0007669"/>
    <property type="project" value="UniProtKB-SubCell"/>
</dbReference>
<comment type="subcellular location">
    <subcellularLocation>
        <location evidence="1">Cytoplasm</location>
        <location evidence="1">Cytoskeleton</location>
        <location evidence="1">Cilium axoneme</location>
    </subcellularLocation>
</comment>
<organism evidence="4">
    <name type="scientific">Tetraselmis sp. GSL018</name>
    <dbReference type="NCBI Taxonomy" id="582737"/>
    <lineage>
        <taxon>Eukaryota</taxon>
        <taxon>Viridiplantae</taxon>
        <taxon>Chlorophyta</taxon>
        <taxon>core chlorophytes</taxon>
        <taxon>Chlorodendrophyceae</taxon>
        <taxon>Chlorodendrales</taxon>
        <taxon>Chlorodendraceae</taxon>
        <taxon>Tetraselmis</taxon>
    </lineage>
</organism>
<dbReference type="SMART" id="SM00367">
    <property type="entry name" value="LRR_CC"/>
    <property type="match status" value="13"/>
</dbReference>
<dbReference type="AlphaFoldDB" id="A0A061R126"/>
<feature type="domain" description="F-box/LRR-repeat protein 15-like leucin rich repeat" evidence="3">
    <location>
        <begin position="101"/>
        <end position="232"/>
    </location>
</feature>
<dbReference type="InterPro" id="IPR006553">
    <property type="entry name" value="Leu-rich_rpt_Cys-con_subtyp"/>
</dbReference>
<dbReference type="InterPro" id="IPR032675">
    <property type="entry name" value="LRR_dom_sf"/>
</dbReference>
<sequence length="611" mass="65699">MGDSENCSLSNIIEVDARRDSSWALAPEWLLFEVACRVHVSFGQTMRLVCEHWSKALASKFLTTSATAPENTIPRLACQHPHVQSLVICSSGTGSVSSLACLSALKNLNRLSLSGCAYSISNFHLLHLTCLSDSLLDLDISGCASITDKGLEVLPKLGRLTSLDMSRLARVSDEGLGSVAHIPKLQRLNLSHNYQVGDDGLCLLGCFSDTLRELDLSSCIAVTDEGLAWLAESMRSLTSLRLTDLRGVTATGLLRAVSGFAELESLDLSRSPIQAAGMRQIAAACTSLSSLNLSGCRHIWGYGLCLTELQGLRSLRLAHCLQLRGADVVNVAKLASLRELDLSFCEGIGSNAFGLLASLTRLEGLSVSRCAGWDDAACWEVCRGLPQLTWLDVSGCRGLSDESVLSICHCPALRQLNASSTLISDQALSAVPLATSLEDLSLGSCRRLTDHGLRAIGEAKPLTRVDLSCLKGITASGLLALSPLTGLRTLDLRWCRNMSPEGVQEFTIQCKSTKVQIIREVALVEDIIESMASRMARGGSRQRSTRGQHGVHGTPGRVSDRRRTARHAASGRGAPSNESARSRFDGSRNPEQVPLGHAPRGRPTQRRGGRR</sequence>
<dbReference type="SUPFAM" id="SSF52047">
    <property type="entry name" value="RNI-like"/>
    <property type="match status" value="2"/>
</dbReference>
<dbReference type="Pfam" id="PF25372">
    <property type="entry name" value="DUF7885"/>
    <property type="match status" value="2"/>
</dbReference>
<evidence type="ECO:0000256" key="1">
    <source>
        <dbReference type="ARBA" id="ARBA00004430"/>
    </source>
</evidence>
<feature type="compositionally biased region" description="Low complexity" evidence="2">
    <location>
        <begin position="537"/>
        <end position="548"/>
    </location>
</feature>
<gene>
    <name evidence="4" type="ORF">TSPGSL018_15585</name>
</gene>
<protein>
    <recommendedName>
        <fullName evidence="3">F-box/LRR-repeat protein 15-like leucin rich repeat domain-containing protein</fullName>
    </recommendedName>
</protein>
<evidence type="ECO:0000259" key="3">
    <source>
        <dbReference type="Pfam" id="PF25372"/>
    </source>
</evidence>
<dbReference type="Pfam" id="PF13516">
    <property type="entry name" value="LRR_6"/>
    <property type="match status" value="2"/>
</dbReference>
<evidence type="ECO:0000256" key="2">
    <source>
        <dbReference type="SAM" id="MobiDB-lite"/>
    </source>
</evidence>
<reference evidence="4" key="1">
    <citation type="submission" date="2014-05" db="EMBL/GenBank/DDBJ databases">
        <title>The transcriptome of the halophilic microalga Tetraselmis sp. GSL018 isolated from the Great Salt Lake, Utah.</title>
        <authorList>
            <person name="Jinkerson R.E."/>
            <person name="D'Adamo S."/>
            <person name="Posewitz M.C."/>
        </authorList>
    </citation>
    <scope>NUCLEOTIDE SEQUENCE</scope>
    <source>
        <strain evidence="4">GSL018</strain>
    </source>
</reference>
<dbReference type="InterPro" id="IPR001611">
    <property type="entry name" value="Leu-rich_rpt"/>
</dbReference>
<accession>A0A061R126</accession>
<proteinExistence type="predicted"/>
<dbReference type="GO" id="GO:0019005">
    <property type="term" value="C:SCF ubiquitin ligase complex"/>
    <property type="evidence" value="ECO:0007669"/>
    <property type="project" value="TreeGrafter"/>
</dbReference>
<dbReference type="PANTHER" id="PTHR13318">
    <property type="entry name" value="PARTNER OF PAIRED, ISOFORM B-RELATED"/>
    <property type="match status" value="1"/>
</dbReference>
<feature type="compositionally biased region" description="Basic residues" evidence="2">
    <location>
        <begin position="599"/>
        <end position="611"/>
    </location>
</feature>
<feature type="region of interest" description="Disordered" evidence="2">
    <location>
        <begin position="534"/>
        <end position="611"/>
    </location>
</feature>
<feature type="domain" description="F-box/LRR-repeat protein 15-like leucin rich repeat" evidence="3">
    <location>
        <begin position="387"/>
        <end position="454"/>
    </location>
</feature>
<dbReference type="InterPro" id="IPR057207">
    <property type="entry name" value="FBXL15_LRR"/>
</dbReference>
<dbReference type="GO" id="GO:0031146">
    <property type="term" value="P:SCF-dependent proteasomal ubiquitin-dependent protein catabolic process"/>
    <property type="evidence" value="ECO:0007669"/>
    <property type="project" value="TreeGrafter"/>
</dbReference>
<dbReference type="EMBL" id="GBEZ01021075">
    <property type="protein sequence ID" value="JAC65648.1"/>
    <property type="molecule type" value="Transcribed_RNA"/>
</dbReference>